<evidence type="ECO:0000313" key="1">
    <source>
        <dbReference type="EMBL" id="QTC92682.1"/>
    </source>
</evidence>
<dbReference type="PANTHER" id="PTHR36513">
    <property type="entry name" value="ABC TRANSMEMBRANE TYPE-1 DOMAIN-CONTAINING PROTEIN"/>
    <property type="match status" value="1"/>
</dbReference>
<accession>A0A975GWJ6</accession>
<keyword evidence="2" id="KW-1185">Reference proteome</keyword>
<dbReference type="SUPFAM" id="SSF53474">
    <property type="entry name" value="alpha/beta-Hydrolases"/>
    <property type="match status" value="1"/>
</dbReference>
<dbReference type="KEGG" id="bgoe:IFJ75_07420"/>
<dbReference type="RefSeq" id="WP_207931962.1">
    <property type="nucleotide sequence ID" value="NZ_CP062222.1"/>
</dbReference>
<sequence length="356" mass="39253">MASVRVFFATNRNHIPAKQTFGGAFNPDGVAALRFGYADFAPDPKRPVRQALVVYPDKKGVQDVAKMGSGMFMTDLRAVMASGPKTDTLVFIHGFNVTFDGALQAGALLAQSLSVEGRPVNIVVFSWPSDGKAIPLMSYYSDREDARVTGPAVARAFLKFRDYVLALKDSEYCQRNVHLLVHSMGAYVLRNAIQALIAKDQNSLTRLFDQILLAAPDEDDDTFEHDTKLRLLPRIGRQVTVYFNPRDKGLLVSDKTKANPDRLGSDGPRMVDLIPKKIACVDCRIVSGAADPFVEHSYYIRSQAMAADISNVLADHPLDGFPNREYLPRTRNWRIATEPGPTTVEVPDAAVARPQS</sequence>
<protein>
    <submittedName>
        <fullName evidence="1">Alpha/beta fold hydrolase</fullName>
    </submittedName>
</protein>
<reference evidence="1" key="1">
    <citation type="submission" date="2020-09" db="EMBL/GenBank/DDBJ databases">
        <title>Brevundimonas sp. LVF2 isolated from a puddle in Goettingen, Germany.</title>
        <authorList>
            <person name="Friedrich I."/>
            <person name="Klassen A."/>
            <person name="Hannes N."/>
            <person name="Schneider D."/>
            <person name="Hertel R."/>
            <person name="Daniel R."/>
        </authorList>
    </citation>
    <scope>NUCLEOTIDE SEQUENCE</scope>
    <source>
        <strain evidence="1">LVF2</strain>
    </source>
</reference>
<evidence type="ECO:0000313" key="2">
    <source>
        <dbReference type="Proteomes" id="UP000663918"/>
    </source>
</evidence>
<dbReference type="Pfam" id="PF05990">
    <property type="entry name" value="DUF900"/>
    <property type="match status" value="1"/>
</dbReference>
<dbReference type="Gene3D" id="3.40.50.1820">
    <property type="entry name" value="alpha/beta hydrolase"/>
    <property type="match status" value="1"/>
</dbReference>
<dbReference type="InterPro" id="IPR029058">
    <property type="entry name" value="AB_hydrolase_fold"/>
</dbReference>
<dbReference type="GO" id="GO:0016787">
    <property type="term" value="F:hydrolase activity"/>
    <property type="evidence" value="ECO:0007669"/>
    <property type="project" value="UniProtKB-KW"/>
</dbReference>
<name>A0A975GWJ6_9CAUL</name>
<gene>
    <name evidence="1" type="ORF">IFJ75_07420</name>
</gene>
<keyword evidence="1" id="KW-0378">Hydrolase</keyword>
<dbReference type="Proteomes" id="UP000663918">
    <property type="component" value="Chromosome"/>
</dbReference>
<proteinExistence type="predicted"/>
<dbReference type="PANTHER" id="PTHR36513:SF1">
    <property type="entry name" value="TRANSMEMBRANE PROTEIN"/>
    <property type="match status" value="1"/>
</dbReference>
<organism evidence="1 2">
    <name type="scientific">Brevundimonas goettingensis</name>
    <dbReference type="NCBI Taxonomy" id="2774190"/>
    <lineage>
        <taxon>Bacteria</taxon>
        <taxon>Pseudomonadati</taxon>
        <taxon>Pseudomonadota</taxon>
        <taxon>Alphaproteobacteria</taxon>
        <taxon>Caulobacterales</taxon>
        <taxon>Caulobacteraceae</taxon>
        <taxon>Brevundimonas</taxon>
    </lineage>
</organism>
<dbReference type="InterPro" id="IPR010297">
    <property type="entry name" value="DUF900_hydrolase"/>
</dbReference>
<dbReference type="EMBL" id="CP062222">
    <property type="protein sequence ID" value="QTC92682.1"/>
    <property type="molecule type" value="Genomic_DNA"/>
</dbReference>
<dbReference type="AlphaFoldDB" id="A0A975GWJ6"/>